<keyword evidence="6 11" id="KW-0566">Pantothenate biosynthesis</keyword>
<comment type="catalytic activity">
    <reaction evidence="10 11">
        <text>(R)-pantoate + NADP(+) = 2-dehydropantoate + NADPH + H(+)</text>
        <dbReference type="Rhea" id="RHEA:16233"/>
        <dbReference type="ChEBI" id="CHEBI:11561"/>
        <dbReference type="ChEBI" id="CHEBI:15378"/>
        <dbReference type="ChEBI" id="CHEBI:15980"/>
        <dbReference type="ChEBI" id="CHEBI:57783"/>
        <dbReference type="ChEBI" id="CHEBI:58349"/>
        <dbReference type="EC" id="1.1.1.169"/>
    </reaction>
</comment>
<dbReference type="Gene3D" id="3.40.50.720">
    <property type="entry name" value="NAD(P)-binding Rossmann-like Domain"/>
    <property type="match status" value="1"/>
</dbReference>
<evidence type="ECO:0000256" key="7">
    <source>
        <dbReference type="ARBA" id="ARBA00022857"/>
    </source>
</evidence>
<evidence type="ECO:0000256" key="2">
    <source>
        <dbReference type="ARBA" id="ARBA00004994"/>
    </source>
</evidence>
<sequence length="291" mass="32192">MKIGIVGAGAVGLLFGFYLGKHAEVTMYTRTSTQADSIQERGIVCYTSGKAKATAVKAKVLGEELPADEFLLVATKQYHITDLIPLLSECESKRIIFVQNGMGHLNAMQTIQKSIAVAIVEHGAKKVSGNEVEHTGQGVTKFGVVQGDSMDFTSFLACFPPTFTVLEEPDWKQVMQHKLIVNACINPLTALYRVSNGALIYNAYFYQTMRQLFTEVIQLLDVQESEFHWKRVCEVCVQTASNRSSMLTDVTSNRPTEIDAILGYLLQLPKAHEVKAPLVSFLHKSIKGLEM</sequence>
<evidence type="ECO:0000256" key="4">
    <source>
        <dbReference type="ARBA" id="ARBA00013014"/>
    </source>
</evidence>
<evidence type="ECO:0000256" key="6">
    <source>
        <dbReference type="ARBA" id="ARBA00022655"/>
    </source>
</evidence>
<dbReference type="RefSeq" id="WP_124563575.1">
    <property type="nucleotide sequence ID" value="NZ_JARRRY010000001.1"/>
</dbReference>
<accession>A0ABT6H223</accession>
<dbReference type="PANTHER" id="PTHR43765:SF2">
    <property type="entry name" value="2-DEHYDROPANTOATE 2-REDUCTASE"/>
    <property type="match status" value="1"/>
</dbReference>
<dbReference type="EMBL" id="JARULN010000001">
    <property type="protein sequence ID" value="MDG5752501.1"/>
    <property type="molecule type" value="Genomic_DNA"/>
</dbReference>
<dbReference type="InterPro" id="IPR050838">
    <property type="entry name" value="Ketopantoate_reductase"/>
</dbReference>
<dbReference type="Gene3D" id="1.10.1040.10">
    <property type="entry name" value="N-(1-d-carboxylethyl)-l-norvaline Dehydrogenase, domain 2"/>
    <property type="match status" value="1"/>
</dbReference>
<evidence type="ECO:0000259" key="13">
    <source>
        <dbReference type="Pfam" id="PF08546"/>
    </source>
</evidence>
<evidence type="ECO:0000256" key="8">
    <source>
        <dbReference type="ARBA" id="ARBA00023002"/>
    </source>
</evidence>
<evidence type="ECO:0000256" key="10">
    <source>
        <dbReference type="ARBA" id="ARBA00048793"/>
    </source>
</evidence>
<reference evidence="14 15" key="1">
    <citation type="submission" date="2023-04" db="EMBL/GenBank/DDBJ databases">
        <title>Ectobacillus antri isolated from activated sludge.</title>
        <authorList>
            <person name="Yan P."/>
            <person name="Liu X."/>
        </authorList>
    </citation>
    <scope>NUCLEOTIDE SEQUENCE [LARGE SCALE GENOMIC DNA]</scope>
    <source>
        <strain evidence="14 15">C18H</strain>
    </source>
</reference>
<evidence type="ECO:0000259" key="12">
    <source>
        <dbReference type="Pfam" id="PF02558"/>
    </source>
</evidence>
<evidence type="ECO:0000256" key="3">
    <source>
        <dbReference type="ARBA" id="ARBA00007870"/>
    </source>
</evidence>
<organism evidence="14 15">
    <name type="scientific">Ectobacillus antri</name>
    <dbReference type="NCBI Taxonomy" id="2486280"/>
    <lineage>
        <taxon>Bacteria</taxon>
        <taxon>Bacillati</taxon>
        <taxon>Bacillota</taxon>
        <taxon>Bacilli</taxon>
        <taxon>Bacillales</taxon>
        <taxon>Bacillaceae</taxon>
        <taxon>Ectobacillus</taxon>
    </lineage>
</organism>
<protein>
    <recommendedName>
        <fullName evidence="5 11">2-dehydropantoate 2-reductase</fullName>
        <ecNumber evidence="4 11">1.1.1.169</ecNumber>
    </recommendedName>
    <alternativeName>
        <fullName evidence="9 11">Ketopantoate reductase</fullName>
    </alternativeName>
</protein>
<keyword evidence="7 11" id="KW-0521">NADP</keyword>
<comment type="function">
    <text evidence="1 11">Catalyzes the NADPH-dependent reduction of ketopantoate into pantoic acid.</text>
</comment>
<dbReference type="InterPro" id="IPR013752">
    <property type="entry name" value="KPA_reductase"/>
</dbReference>
<keyword evidence="15" id="KW-1185">Reference proteome</keyword>
<name>A0ABT6H223_9BACI</name>
<gene>
    <name evidence="14" type="ORF">P6P90_00610</name>
</gene>
<comment type="pathway">
    <text evidence="2 11">Cofactor biosynthesis; (R)-pantothenate biosynthesis; (R)-pantoate from 3-methyl-2-oxobutanoate: step 2/2.</text>
</comment>
<evidence type="ECO:0000313" key="15">
    <source>
        <dbReference type="Proteomes" id="UP001218246"/>
    </source>
</evidence>
<dbReference type="InterPro" id="IPR003710">
    <property type="entry name" value="ApbA"/>
</dbReference>
<evidence type="ECO:0000256" key="11">
    <source>
        <dbReference type="RuleBase" id="RU362068"/>
    </source>
</evidence>
<dbReference type="InterPro" id="IPR008927">
    <property type="entry name" value="6-PGluconate_DH-like_C_sf"/>
</dbReference>
<dbReference type="InterPro" id="IPR036291">
    <property type="entry name" value="NAD(P)-bd_dom_sf"/>
</dbReference>
<dbReference type="Pfam" id="PF02558">
    <property type="entry name" value="ApbA"/>
    <property type="match status" value="1"/>
</dbReference>
<comment type="similarity">
    <text evidence="3 11">Belongs to the ketopantoate reductase family.</text>
</comment>
<dbReference type="SUPFAM" id="SSF48179">
    <property type="entry name" value="6-phosphogluconate dehydrogenase C-terminal domain-like"/>
    <property type="match status" value="1"/>
</dbReference>
<feature type="domain" description="Ketopantoate reductase N-terminal" evidence="12">
    <location>
        <begin position="3"/>
        <end position="145"/>
    </location>
</feature>
<keyword evidence="8 11" id="KW-0560">Oxidoreductase</keyword>
<dbReference type="Pfam" id="PF08546">
    <property type="entry name" value="ApbA_C"/>
    <property type="match status" value="1"/>
</dbReference>
<dbReference type="InterPro" id="IPR013328">
    <property type="entry name" value="6PGD_dom2"/>
</dbReference>
<evidence type="ECO:0000256" key="5">
    <source>
        <dbReference type="ARBA" id="ARBA00019465"/>
    </source>
</evidence>
<dbReference type="SUPFAM" id="SSF51735">
    <property type="entry name" value="NAD(P)-binding Rossmann-fold domains"/>
    <property type="match status" value="1"/>
</dbReference>
<proteinExistence type="inferred from homology"/>
<feature type="domain" description="Ketopantoate reductase C-terminal" evidence="13">
    <location>
        <begin position="170"/>
        <end position="290"/>
    </location>
</feature>
<dbReference type="GO" id="GO:0008677">
    <property type="term" value="F:2-dehydropantoate 2-reductase activity"/>
    <property type="evidence" value="ECO:0007669"/>
    <property type="project" value="UniProtKB-EC"/>
</dbReference>
<dbReference type="PANTHER" id="PTHR43765">
    <property type="entry name" value="2-DEHYDROPANTOATE 2-REDUCTASE-RELATED"/>
    <property type="match status" value="1"/>
</dbReference>
<comment type="caution">
    <text evidence="14">The sequence shown here is derived from an EMBL/GenBank/DDBJ whole genome shotgun (WGS) entry which is preliminary data.</text>
</comment>
<evidence type="ECO:0000313" key="14">
    <source>
        <dbReference type="EMBL" id="MDG5752501.1"/>
    </source>
</evidence>
<dbReference type="Proteomes" id="UP001218246">
    <property type="component" value="Unassembled WGS sequence"/>
</dbReference>
<dbReference type="NCBIfam" id="NF005093">
    <property type="entry name" value="PRK06522.2-4"/>
    <property type="match status" value="1"/>
</dbReference>
<dbReference type="NCBIfam" id="TIGR00745">
    <property type="entry name" value="apbA_panE"/>
    <property type="match status" value="1"/>
</dbReference>
<evidence type="ECO:0000256" key="9">
    <source>
        <dbReference type="ARBA" id="ARBA00032024"/>
    </source>
</evidence>
<dbReference type="InterPro" id="IPR013332">
    <property type="entry name" value="KPR_N"/>
</dbReference>
<evidence type="ECO:0000256" key="1">
    <source>
        <dbReference type="ARBA" id="ARBA00002919"/>
    </source>
</evidence>
<dbReference type="EC" id="1.1.1.169" evidence="4 11"/>